<dbReference type="Proteomes" id="UP000261811">
    <property type="component" value="Unassembled WGS sequence"/>
</dbReference>
<comment type="caution">
    <text evidence="3">The sequence shown here is derived from an EMBL/GenBank/DDBJ whole genome shotgun (WGS) entry which is preliminary data.</text>
</comment>
<protein>
    <submittedName>
        <fullName evidence="3">Uncharacterized protein</fullName>
    </submittedName>
</protein>
<gene>
    <name evidence="3" type="ORF">DZF91_26455</name>
</gene>
<name>A0A372JH36_9ACTN</name>
<feature type="compositionally biased region" description="Polar residues" evidence="1">
    <location>
        <begin position="37"/>
        <end position="46"/>
    </location>
</feature>
<feature type="chain" id="PRO_5016728929" evidence="2">
    <location>
        <begin position="27"/>
        <end position="93"/>
    </location>
</feature>
<evidence type="ECO:0000313" key="3">
    <source>
        <dbReference type="EMBL" id="RFU38668.1"/>
    </source>
</evidence>
<feature type="region of interest" description="Disordered" evidence="1">
    <location>
        <begin position="27"/>
        <end position="46"/>
    </location>
</feature>
<evidence type="ECO:0000256" key="2">
    <source>
        <dbReference type="SAM" id="SignalP"/>
    </source>
</evidence>
<feature type="signal peptide" evidence="2">
    <location>
        <begin position="1"/>
        <end position="26"/>
    </location>
</feature>
<dbReference type="EMBL" id="QURH01000737">
    <property type="protein sequence ID" value="RFU38668.1"/>
    <property type="molecule type" value="Genomic_DNA"/>
</dbReference>
<sequence length="93" mass="10673">MLTKLIFTTAAAGALVAGLTTAPALAAGPSPARHDTTQASTESNAAQARVPSNRCWRYYWCHRYYHHHHHHYYRHHHHHHYGEYGGEYGGYRY</sequence>
<keyword evidence="2" id="KW-0732">Signal</keyword>
<dbReference type="AlphaFoldDB" id="A0A372JH36"/>
<keyword evidence="4" id="KW-1185">Reference proteome</keyword>
<evidence type="ECO:0000313" key="4">
    <source>
        <dbReference type="Proteomes" id="UP000261811"/>
    </source>
</evidence>
<evidence type="ECO:0000256" key="1">
    <source>
        <dbReference type="SAM" id="MobiDB-lite"/>
    </source>
</evidence>
<proteinExistence type="predicted"/>
<organism evidence="3 4">
    <name type="scientific">Actinomadura logoneensis</name>
    <dbReference type="NCBI Taxonomy" id="2293572"/>
    <lineage>
        <taxon>Bacteria</taxon>
        <taxon>Bacillati</taxon>
        <taxon>Actinomycetota</taxon>
        <taxon>Actinomycetes</taxon>
        <taxon>Streptosporangiales</taxon>
        <taxon>Thermomonosporaceae</taxon>
        <taxon>Actinomadura</taxon>
    </lineage>
</organism>
<dbReference type="RefSeq" id="WP_117359891.1">
    <property type="nucleotide sequence ID" value="NZ_QURH01000737.1"/>
</dbReference>
<accession>A0A372JH36</accession>
<reference evidence="3 4" key="1">
    <citation type="submission" date="2018-08" db="EMBL/GenBank/DDBJ databases">
        <title>Actinomadura jelena sp. nov., a novel Actinomycete isolated from soil in Chad.</title>
        <authorList>
            <person name="Shi L."/>
        </authorList>
    </citation>
    <scope>NUCLEOTIDE SEQUENCE [LARGE SCALE GENOMIC DNA]</scope>
    <source>
        <strain evidence="3 4">NEAU-G17</strain>
    </source>
</reference>